<dbReference type="Proteomes" id="UP001371456">
    <property type="component" value="Unassembled WGS sequence"/>
</dbReference>
<feature type="domain" description="F-box" evidence="1">
    <location>
        <begin position="12"/>
        <end position="47"/>
    </location>
</feature>
<proteinExistence type="predicted"/>
<dbReference type="InterPro" id="IPR013187">
    <property type="entry name" value="F-box-assoc_dom_typ3"/>
</dbReference>
<dbReference type="PANTHER" id="PTHR31672">
    <property type="entry name" value="BNACNNG10540D PROTEIN"/>
    <property type="match status" value="1"/>
</dbReference>
<dbReference type="EMBL" id="JBANQN010000009">
    <property type="protein sequence ID" value="KAK6781236.1"/>
    <property type="molecule type" value="Genomic_DNA"/>
</dbReference>
<comment type="caution">
    <text evidence="3">The sequence shown here is derived from an EMBL/GenBank/DDBJ whole genome shotgun (WGS) entry which is preliminary data.</text>
</comment>
<dbReference type="InterPro" id="IPR017451">
    <property type="entry name" value="F-box-assoc_interact_dom"/>
</dbReference>
<dbReference type="PANTHER" id="PTHR31672:SF13">
    <property type="entry name" value="F-BOX PROTEIN CPR30-LIKE"/>
    <property type="match status" value="1"/>
</dbReference>
<evidence type="ECO:0000313" key="3">
    <source>
        <dbReference type="EMBL" id="KAK6781236.1"/>
    </source>
</evidence>
<evidence type="ECO:0000259" key="2">
    <source>
        <dbReference type="Pfam" id="PF08268"/>
    </source>
</evidence>
<dbReference type="SUPFAM" id="SSF50965">
    <property type="entry name" value="Galactose oxidase, central domain"/>
    <property type="match status" value="1"/>
</dbReference>
<evidence type="ECO:0008006" key="5">
    <source>
        <dbReference type="Google" id="ProtNLM"/>
    </source>
</evidence>
<dbReference type="Pfam" id="PF08268">
    <property type="entry name" value="FBA_3"/>
    <property type="match status" value="1"/>
</dbReference>
<feature type="domain" description="F-box associated beta-propeller type 3" evidence="2">
    <location>
        <begin position="81"/>
        <end position="334"/>
    </location>
</feature>
<dbReference type="InterPro" id="IPR011043">
    <property type="entry name" value="Gal_Oxase/kelch_b-propeller"/>
</dbReference>
<dbReference type="InterPro" id="IPR001810">
    <property type="entry name" value="F-box_dom"/>
</dbReference>
<dbReference type="NCBIfam" id="TIGR01640">
    <property type="entry name" value="F_box_assoc_1"/>
    <property type="match status" value="1"/>
</dbReference>
<dbReference type="InterPro" id="IPR050796">
    <property type="entry name" value="SCF_F-box_component"/>
</dbReference>
<keyword evidence="4" id="KW-1185">Reference proteome</keyword>
<organism evidence="3 4">
    <name type="scientific">Solanum bulbocastanum</name>
    <name type="common">Wild potato</name>
    <dbReference type="NCBI Taxonomy" id="147425"/>
    <lineage>
        <taxon>Eukaryota</taxon>
        <taxon>Viridiplantae</taxon>
        <taxon>Streptophyta</taxon>
        <taxon>Embryophyta</taxon>
        <taxon>Tracheophyta</taxon>
        <taxon>Spermatophyta</taxon>
        <taxon>Magnoliopsida</taxon>
        <taxon>eudicotyledons</taxon>
        <taxon>Gunneridae</taxon>
        <taxon>Pentapetalae</taxon>
        <taxon>asterids</taxon>
        <taxon>lamiids</taxon>
        <taxon>Solanales</taxon>
        <taxon>Solanaceae</taxon>
        <taxon>Solanoideae</taxon>
        <taxon>Solaneae</taxon>
        <taxon>Solanum</taxon>
    </lineage>
</organism>
<accession>A0AAN8TCI5</accession>
<dbReference type="Pfam" id="PF00646">
    <property type="entry name" value="F-box"/>
    <property type="match status" value="1"/>
</dbReference>
<reference evidence="3 4" key="1">
    <citation type="submission" date="2024-02" db="EMBL/GenBank/DDBJ databases">
        <title>de novo genome assembly of Solanum bulbocastanum strain 11H21.</title>
        <authorList>
            <person name="Hosaka A.J."/>
        </authorList>
    </citation>
    <scope>NUCLEOTIDE SEQUENCE [LARGE SCALE GENOMIC DNA]</scope>
    <source>
        <tissue evidence="3">Young leaves</tissue>
    </source>
</reference>
<name>A0AAN8TCI5_SOLBU</name>
<gene>
    <name evidence="3" type="ORF">RDI58_023420</name>
</gene>
<dbReference type="AlphaFoldDB" id="A0AAN8TCI5"/>
<dbReference type="SUPFAM" id="SSF81383">
    <property type="entry name" value="F-box domain"/>
    <property type="match status" value="1"/>
</dbReference>
<sequence length="365" mass="43037">MSHKSDINVSCDILFSIFVRLPVKSLLRFRSISISWNDIILSREFKKAHIDQSKVLGRVSFLLQSCNNDEFKFINLKNNRVIAIEDSNFPLKRFEYCHVLCSHDGLVLLQNVGVYKKFGLWNPSTRQCLKLASCPHMNISTPRGNEMCYKPQGYGLCYDPTTNDCKVILIYKLFYLVYSTRNFWTEKITLPQLSINSWSSYLYEGITVDGCVYWYKVADDYRNSTIIYFDMKSDELKELPTPNFIGDSSKKHLFRLTILKGHLSLYRLQKKNRLELNMWIMEDDGWKLVMKIPKVLPKFYKYTKILCCVENDEIIFRGPTNFHISIYNPKQRKIVVKEFMFNSKDSYLYPYPTGLDTLYFPKIMH</sequence>
<evidence type="ECO:0000313" key="4">
    <source>
        <dbReference type="Proteomes" id="UP001371456"/>
    </source>
</evidence>
<dbReference type="InterPro" id="IPR036047">
    <property type="entry name" value="F-box-like_dom_sf"/>
</dbReference>
<evidence type="ECO:0000259" key="1">
    <source>
        <dbReference type="Pfam" id="PF00646"/>
    </source>
</evidence>
<protein>
    <recommendedName>
        <fullName evidence="5">F-box domain-containing protein</fullName>
    </recommendedName>
</protein>